<evidence type="ECO:0000256" key="4">
    <source>
        <dbReference type="ARBA" id="ARBA00023136"/>
    </source>
</evidence>
<keyword evidence="10" id="KW-1185">Reference proteome</keyword>
<sequence>MDFAKGQAWLLAYAMICLPLMSEQFVLAMPGACLAAMREDGELGLSAALAGVLGSFGTALNAAGKLAGGPLIDRFGARRFLLVSMPLMALGAAAFGAVPSRLGPLVGYIVLQLCAAGGWLSACKLIEQNFDQERWVGCFSLLGVASRLGAVGSKLGLGLLLKALPWRQVALLTAAAMAAGSVAAAWLLPSSGEHRDGERATNGARQAERPTGRLLDRLPVIALDPGMALTSLAAVCLYSQCGSMDSLAPLLLQDTTELDAAGVSMASAAFPAGLGAALLVAAPVYANMGLRRWKFAFELSLQALGLMGALMALAAVWHAGMAPGILAVNVSMPIVIVVCLFLLSFGGGLTYYVTLNMYPLTFGEDCATASALLDVVGLISSTVFQLVAGVIFHNLQGEGGRQSWTIILLILSALVLVAMVCTLILWHWPSLTRDRAACDDQELKAASCDTEHSEPTEATALWNPDEGAKDAQRSTRSKRQATSRSRSRGGCAAR</sequence>
<evidence type="ECO:0000313" key="9">
    <source>
        <dbReference type="EMBL" id="CAK0878356.1"/>
    </source>
</evidence>
<keyword evidence="3 6" id="KW-1133">Transmembrane helix</keyword>
<dbReference type="InterPro" id="IPR020846">
    <property type="entry name" value="MFS_dom"/>
</dbReference>
<feature type="compositionally biased region" description="Basic residues" evidence="5">
    <location>
        <begin position="475"/>
        <end position="487"/>
    </location>
</feature>
<feature type="transmembrane region" description="Helical" evidence="6">
    <location>
        <begin position="260"/>
        <end position="287"/>
    </location>
</feature>
<dbReference type="InterPro" id="IPR051337">
    <property type="entry name" value="OPA_Antiporter"/>
</dbReference>
<accession>A0ABN9VXK3</accession>
<dbReference type="SUPFAM" id="SSF103473">
    <property type="entry name" value="MFS general substrate transporter"/>
    <property type="match status" value="1"/>
</dbReference>
<protein>
    <recommendedName>
        <fullName evidence="8">Major facilitator superfamily (MFS) profile domain-containing protein</fullName>
    </recommendedName>
</protein>
<evidence type="ECO:0000259" key="8">
    <source>
        <dbReference type="PROSITE" id="PS50850"/>
    </source>
</evidence>
<reference evidence="9" key="1">
    <citation type="submission" date="2023-10" db="EMBL/GenBank/DDBJ databases">
        <authorList>
            <person name="Chen Y."/>
            <person name="Shah S."/>
            <person name="Dougan E. K."/>
            <person name="Thang M."/>
            <person name="Chan C."/>
        </authorList>
    </citation>
    <scope>NUCLEOTIDE SEQUENCE [LARGE SCALE GENOMIC DNA]</scope>
</reference>
<feature type="chain" id="PRO_5046888397" description="Major facilitator superfamily (MFS) profile domain-containing protein" evidence="7">
    <location>
        <begin position="29"/>
        <end position="494"/>
    </location>
</feature>
<comment type="subcellular location">
    <subcellularLocation>
        <location evidence="1">Endomembrane system</location>
        <topology evidence="1">Multi-pass membrane protein</topology>
    </subcellularLocation>
</comment>
<keyword evidence="4 6" id="KW-0472">Membrane</keyword>
<feature type="transmembrane region" description="Helical" evidence="6">
    <location>
        <begin position="404"/>
        <end position="426"/>
    </location>
</feature>
<feature type="transmembrane region" description="Helical" evidence="6">
    <location>
        <begin position="80"/>
        <end position="99"/>
    </location>
</feature>
<feature type="transmembrane region" description="Helical" evidence="6">
    <location>
        <begin position="366"/>
        <end position="392"/>
    </location>
</feature>
<dbReference type="EMBL" id="CAUYUJ010017838">
    <property type="protein sequence ID" value="CAK0878356.1"/>
    <property type="molecule type" value="Genomic_DNA"/>
</dbReference>
<evidence type="ECO:0000256" key="6">
    <source>
        <dbReference type="SAM" id="Phobius"/>
    </source>
</evidence>
<evidence type="ECO:0000256" key="7">
    <source>
        <dbReference type="SAM" id="SignalP"/>
    </source>
</evidence>
<keyword evidence="7" id="KW-0732">Signal</keyword>
<gene>
    <name evidence="9" type="ORF">PCOR1329_LOCUS62151</name>
</gene>
<dbReference type="InterPro" id="IPR036259">
    <property type="entry name" value="MFS_trans_sf"/>
</dbReference>
<evidence type="ECO:0000256" key="5">
    <source>
        <dbReference type="SAM" id="MobiDB-lite"/>
    </source>
</evidence>
<feature type="transmembrane region" description="Helical" evidence="6">
    <location>
        <begin position="45"/>
        <end position="68"/>
    </location>
</feature>
<feature type="transmembrane region" description="Helical" evidence="6">
    <location>
        <begin position="332"/>
        <end position="354"/>
    </location>
</feature>
<proteinExistence type="predicted"/>
<comment type="caution">
    <text evidence="9">The sequence shown here is derived from an EMBL/GenBank/DDBJ whole genome shotgun (WGS) entry which is preliminary data.</text>
</comment>
<evidence type="ECO:0000256" key="3">
    <source>
        <dbReference type="ARBA" id="ARBA00022989"/>
    </source>
</evidence>
<evidence type="ECO:0000256" key="2">
    <source>
        <dbReference type="ARBA" id="ARBA00022692"/>
    </source>
</evidence>
<evidence type="ECO:0000256" key="1">
    <source>
        <dbReference type="ARBA" id="ARBA00004127"/>
    </source>
</evidence>
<evidence type="ECO:0000313" key="10">
    <source>
        <dbReference type="Proteomes" id="UP001189429"/>
    </source>
</evidence>
<feature type="signal peptide" evidence="7">
    <location>
        <begin position="1"/>
        <end position="28"/>
    </location>
</feature>
<organism evidence="9 10">
    <name type="scientific">Prorocentrum cordatum</name>
    <dbReference type="NCBI Taxonomy" id="2364126"/>
    <lineage>
        <taxon>Eukaryota</taxon>
        <taxon>Sar</taxon>
        <taxon>Alveolata</taxon>
        <taxon>Dinophyceae</taxon>
        <taxon>Prorocentrales</taxon>
        <taxon>Prorocentraceae</taxon>
        <taxon>Prorocentrum</taxon>
    </lineage>
</organism>
<name>A0ABN9VXK3_9DINO</name>
<dbReference type="CDD" id="cd06174">
    <property type="entry name" value="MFS"/>
    <property type="match status" value="1"/>
</dbReference>
<feature type="transmembrane region" description="Helical" evidence="6">
    <location>
        <begin position="105"/>
        <end position="123"/>
    </location>
</feature>
<feature type="transmembrane region" description="Helical" evidence="6">
    <location>
        <begin position="169"/>
        <end position="189"/>
    </location>
</feature>
<feature type="transmembrane region" description="Helical" evidence="6">
    <location>
        <begin position="299"/>
        <end position="320"/>
    </location>
</feature>
<dbReference type="PROSITE" id="PS50850">
    <property type="entry name" value="MFS"/>
    <property type="match status" value="1"/>
</dbReference>
<dbReference type="Proteomes" id="UP001189429">
    <property type="component" value="Unassembled WGS sequence"/>
</dbReference>
<dbReference type="Gene3D" id="1.20.1250.20">
    <property type="entry name" value="MFS general substrate transporter like domains"/>
    <property type="match status" value="1"/>
</dbReference>
<dbReference type="InterPro" id="IPR011701">
    <property type="entry name" value="MFS"/>
</dbReference>
<dbReference type="PANTHER" id="PTHR43826:SF8">
    <property type="entry name" value="MAJOR FACILITATOR SUPERFAMILY (MFS) PROFILE DOMAIN-CONTAINING PROTEIN"/>
    <property type="match status" value="1"/>
</dbReference>
<feature type="domain" description="Major facilitator superfamily (MFS) profile" evidence="8">
    <location>
        <begin position="1"/>
        <end position="430"/>
    </location>
</feature>
<dbReference type="Pfam" id="PF07690">
    <property type="entry name" value="MFS_1"/>
    <property type="match status" value="1"/>
</dbReference>
<dbReference type="PANTHER" id="PTHR43826">
    <property type="entry name" value="GLUCOSE-6-PHOSPHATE EXCHANGER SLC37A4"/>
    <property type="match status" value="1"/>
</dbReference>
<keyword evidence="2 6" id="KW-0812">Transmembrane</keyword>
<feature type="region of interest" description="Disordered" evidence="5">
    <location>
        <begin position="448"/>
        <end position="494"/>
    </location>
</feature>